<name>A0ABQ8TAH9_PERAM</name>
<accession>A0ABQ8TAH9</accession>
<sequence>MSPGSSTESYPAFVHIGLRENPGRNLNQEPMEGKDRLLVQRSHVSTEVNDQPTSTREHLKSLVYETPIESKEAFVVRRLAAPTFYSTCLESLNVHDTQ</sequence>
<evidence type="ECO:0000313" key="1">
    <source>
        <dbReference type="EMBL" id="KAJ4443545.1"/>
    </source>
</evidence>
<evidence type="ECO:0000313" key="2">
    <source>
        <dbReference type="Proteomes" id="UP001148838"/>
    </source>
</evidence>
<organism evidence="1 2">
    <name type="scientific">Periplaneta americana</name>
    <name type="common">American cockroach</name>
    <name type="synonym">Blatta americana</name>
    <dbReference type="NCBI Taxonomy" id="6978"/>
    <lineage>
        <taxon>Eukaryota</taxon>
        <taxon>Metazoa</taxon>
        <taxon>Ecdysozoa</taxon>
        <taxon>Arthropoda</taxon>
        <taxon>Hexapoda</taxon>
        <taxon>Insecta</taxon>
        <taxon>Pterygota</taxon>
        <taxon>Neoptera</taxon>
        <taxon>Polyneoptera</taxon>
        <taxon>Dictyoptera</taxon>
        <taxon>Blattodea</taxon>
        <taxon>Blattoidea</taxon>
        <taxon>Blattidae</taxon>
        <taxon>Blattinae</taxon>
        <taxon>Periplaneta</taxon>
    </lineage>
</organism>
<dbReference type="EMBL" id="JAJSOF020000013">
    <property type="protein sequence ID" value="KAJ4443545.1"/>
    <property type="molecule type" value="Genomic_DNA"/>
</dbReference>
<keyword evidence="2" id="KW-1185">Reference proteome</keyword>
<reference evidence="1 2" key="1">
    <citation type="journal article" date="2022" name="Allergy">
        <title>Genome assembly and annotation of Periplaneta americana reveal a comprehensive cockroach allergen profile.</title>
        <authorList>
            <person name="Wang L."/>
            <person name="Xiong Q."/>
            <person name="Saelim N."/>
            <person name="Wang L."/>
            <person name="Nong W."/>
            <person name="Wan A.T."/>
            <person name="Shi M."/>
            <person name="Liu X."/>
            <person name="Cao Q."/>
            <person name="Hui J.H.L."/>
            <person name="Sookrung N."/>
            <person name="Leung T.F."/>
            <person name="Tungtrongchitr A."/>
            <person name="Tsui S.K.W."/>
        </authorList>
    </citation>
    <scope>NUCLEOTIDE SEQUENCE [LARGE SCALE GENOMIC DNA]</scope>
    <source>
        <strain evidence="1">PWHHKU_190912</strain>
    </source>
</reference>
<comment type="caution">
    <text evidence="1">The sequence shown here is derived from an EMBL/GenBank/DDBJ whole genome shotgun (WGS) entry which is preliminary data.</text>
</comment>
<protein>
    <submittedName>
        <fullName evidence="1">Uncharacterized protein</fullName>
    </submittedName>
</protein>
<gene>
    <name evidence="1" type="ORF">ANN_05218</name>
</gene>
<dbReference type="Proteomes" id="UP001148838">
    <property type="component" value="Unassembled WGS sequence"/>
</dbReference>
<proteinExistence type="predicted"/>